<gene>
    <name evidence="3" type="ORF">POL25_38005</name>
</gene>
<dbReference type="Proteomes" id="UP001221686">
    <property type="component" value="Unassembled WGS sequence"/>
</dbReference>
<feature type="compositionally biased region" description="Basic and acidic residues" evidence="1">
    <location>
        <begin position="293"/>
        <end position="312"/>
    </location>
</feature>
<evidence type="ECO:0000256" key="1">
    <source>
        <dbReference type="SAM" id="MobiDB-lite"/>
    </source>
</evidence>
<reference evidence="3 4" key="1">
    <citation type="submission" date="2022-11" db="EMBL/GenBank/DDBJ databases">
        <title>Minimal conservation of predation-associated metabolite biosynthetic gene clusters underscores biosynthetic potential of Myxococcota including descriptions for ten novel species: Archangium lansinium sp. nov., Myxococcus landrumus sp. nov., Nannocystis bai.</title>
        <authorList>
            <person name="Ahearne A."/>
            <person name="Stevens C."/>
            <person name="Dowd S."/>
        </authorList>
    </citation>
    <scope>NUCLEOTIDE SEQUENCE [LARGE SCALE GENOMIC DNA]</scope>
    <source>
        <strain evidence="3 4">BB15-2</strain>
    </source>
</reference>
<proteinExistence type="predicted"/>
<name>A0ABT5ED92_9BACT</name>
<feature type="region of interest" description="Disordered" evidence="1">
    <location>
        <begin position="15"/>
        <end position="88"/>
    </location>
</feature>
<feature type="compositionally biased region" description="Pro residues" evidence="1">
    <location>
        <begin position="37"/>
        <end position="50"/>
    </location>
</feature>
<keyword evidence="2" id="KW-0732">Signal</keyword>
<organism evidence="3 4">
    <name type="scientific">Nannocystis bainbridge</name>
    <dbReference type="NCBI Taxonomy" id="2995303"/>
    <lineage>
        <taxon>Bacteria</taxon>
        <taxon>Pseudomonadati</taxon>
        <taxon>Myxococcota</taxon>
        <taxon>Polyangia</taxon>
        <taxon>Nannocystales</taxon>
        <taxon>Nannocystaceae</taxon>
        <taxon>Nannocystis</taxon>
    </lineage>
</organism>
<evidence type="ECO:0000313" key="4">
    <source>
        <dbReference type="Proteomes" id="UP001221686"/>
    </source>
</evidence>
<feature type="chain" id="PRO_5047137426" evidence="2">
    <location>
        <begin position="20"/>
        <end position="323"/>
    </location>
</feature>
<protein>
    <submittedName>
        <fullName evidence="3">Uncharacterized protein</fullName>
    </submittedName>
</protein>
<dbReference type="EMBL" id="JAQNDL010000004">
    <property type="protein sequence ID" value="MDC0722746.1"/>
    <property type="molecule type" value="Genomic_DNA"/>
</dbReference>
<evidence type="ECO:0000313" key="3">
    <source>
        <dbReference type="EMBL" id="MDC0722746.1"/>
    </source>
</evidence>
<feature type="region of interest" description="Disordered" evidence="1">
    <location>
        <begin position="284"/>
        <end position="323"/>
    </location>
</feature>
<accession>A0ABT5ED92</accession>
<keyword evidence="4" id="KW-1185">Reference proteome</keyword>
<dbReference type="RefSeq" id="WP_272091285.1">
    <property type="nucleotide sequence ID" value="NZ_JAQNDL010000004.1"/>
</dbReference>
<sequence>MVAWLALVAAIGLAPPAVSGPEGPAPADPRPTTAPEGPRPAPASPAPPTVAVPEEVEAEGNERAEAPGGVPKIPSPRSLRTYGTGAFKPVSEDTLGSLGLKRQRDGTMMYVDAGKRFTAVFNADGSVRFGDRWNRDQNGNKVKGSRAALRQINMSGLGMSGPSEWLVKLQDLLGGPETDAAAKREFLNRTRELRTQLAIEWTLQVLTYRLGTLERELFELWSAGGEPAKRRELLFQRWDECDETYRVEFAGEVPEEAMSEIDRTRADVAEQARRIIETFVRRQLPRSGPNGYSKRELTDMNGRRTSRQEFRPYDIQATKRTAP</sequence>
<feature type="signal peptide" evidence="2">
    <location>
        <begin position="1"/>
        <end position="19"/>
    </location>
</feature>
<evidence type="ECO:0000256" key="2">
    <source>
        <dbReference type="SAM" id="SignalP"/>
    </source>
</evidence>
<comment type="caution">
    <text evidence="3">The sequence shown here is derived from an EMBL/GenBank/DDBJ whole genome shotgun (WGS) entry which is preliminary data.</text>
</comment>